<dbReference type="EMBL" id="OBQK01000004">
    <property type="protein sequence ID" value="SOC55190.1"/>
    <property type="molecule type" value="Genomic_DNA"/>
</dbReference>
<protein>
    <submittedName>
        <fullName evidence="2">Peptidase M50B-like</fullName>
    </submittedName>
</protein>
<dbReference type="RefSeq" id="WP_097187873.1">
    <property type="nucleotide sequence ID" value="NZ_OBQK01000004.1"/>
</dbReference>
<name>A0A285VM84_9MICO</name>
<reference evidence="3" key="1">
    <citation type="submission" date="2017-08" db="EMBL/GenBank/DDBJ databases">
        <authorList>
            <person name="Varghese N."/>
            <person name="Submissions S."/>
        </authorList>
    </citation>
    <scope>NUCLEOTIDE SEQUENCE [LARGE SCALE GENOMIC DNA]</scope>
    <source>
        <strain evidence="3">USBA17B2</strain>
    </source>
</reference>
<sequence length="234" mass="24432">MLSDIWGRATTTQPPLSWESSLALGLLALALTWSPPGYRVVRHLVTLLHEVGHALVARLVGRRVRGVRLHSDTSGLTVSHGRPRGPGMVATLLAGYPAPAAVGVLGALLLGAGYAAGLLWALVLTCAVLLALVRNLYGLWVVLLTGAVVAGLSWSAPGPVVTGTAYLVVWGVLLAAPRSVMEMQRARRGRRDRTSDADQLAVLTGLPAGAWIALFWLTCVAALGGGVLLLVPVP</sequence>
<keyword evidence="1" id="KW-1133">Transmembrane helix</keyword>
<dbReference type="InterPro" id="IPR049500">
    <property type="entry name" value="Peptidase_M50B-like"/>
</dbReference>
<evidence type="ECO:0000313" key="2">
    <source>
        <dbReference type="EMBL" id="SOC55190.1"/>
    </source>
</evidence>
<keyword evidence="3" id="KW-1185">Reference proteome</keyword>
<gene>
    <name evidence="2" type="ORF">SAMN05421879_104247</name>
</gene>
<accession>A0A285VM84</accession>
<keyword evidence="1" id="KW-0472">Membrane</keyword>
<keyword evidence="1" id="KW-0812">Transmembrane</keyword>
<feature type="transmembrane region" description="Helical" evidence="1">
    <location>
        <begin position="160"/>
        <end position="180"/>
    </location>
</feature>
<evidence type="ECO:0000256" key="1">
    <source>
        <dbReference type="SAM" id="Phobius"/>
    </source>
</evidence>
<proteinExistence type="predicted"/>
<feature type="transmembrane region" description="Helical" evidence="1">
    <location>
        <begin position="137"/>
        <end position="154"/>
    </location>
</feature>
<dbReference type="AlphaFoldDB" id="A0A285VM84"/>
<feature type="transmembrane region" description="Helical" evidence="1">
    <location>
        <begin position="200"/>
        <end position="231"/>
    </location>
</feature>
<dbReference type="Pfam" id="PF13398">
    <property type="entry name" value="Peptidase_M50B"/>
    <property type="match status" value="1"/>
</dbReference>
<evidence type="ECO:0000313" key="3">
    <source>
        <dbReference type="Proteomes" id="UP000219688"/>
    </source>
</evidence>
<organism evidence="2 3">
    <name type="scientific">Ornithinimicrobium cerasi</name>
    <dbReference type="NCBI Taxonomy" id="2248773"/>
    <lineage>
        <taxon>Bacteria</taxon>
        <taxon>Bacillati</taxon>
        <taxon>Actinomycetota</taxon>
        <taxon>Actinomycetes</taxon>
        <taxon>Micrococcales</taxon>
        <taxon>Ornithinimicrobiaceae</taxon>
        <taxon>Ornithinimicrobium</taxon>
    </lineage>
</organism>
<dbReference type="Proteomes" id="UP000219688">
    <property type="component" value="Unassembled WGS sequence"/>
</dbReference>